<name>A0A378T5F5_9MYCO</name>
<gene>
    <name evidence="1" type="ORF">NCTC4524_02758</name>
</gene>
<sequence length="55" mass="5757">MVVVIVLDADGTATLDWETGISGPEGADLRATVTHVLAGCSTHQVALIPDRRDGR</sequence>
<protein>
    <submittedName>
        <fullName evidence="1">Uncharacterized protein</fullName>
    </submittedName>
</protein>
<evidence type="ECO:0000313" key="2">
    <source>
        <dbReference type="Proteomes" id="UP000254945"/>
    </source>
</evidence>
<reference evidence="1 2" key="1">
    <citation type="submission" date="2018-06" db="EMBL/GenBank/DDBJ databases">
        <authorList>
            <consortium name="Pathogen Informatics"/>
            <person name="Doyle S."/>
        </authorList>
    </citation>
    <scope>NUCLEOTIDE SEQUENCE [LARGE SCALE GENOMIC DNA]</scope>
    <source>
        <strain evidence="1 2">NCTC4524</strain>
    </source>
</reference>
<dbReference type="RefSeq" id="WP_167334975.1">
    <property type="nucleotide sequence ID" value="NZ_JACKUT010000024.1"/>
</dbReference>
<dbReference type="AlphaFoldDB" id="A0A378T5F5"/>
<accession>A0A378T5F5</accession>
<dbReference type="EMBL" id="UGQQ01000001">
    <property type="protein sequence ID" value="STZ55113.1"/>
    <property type="molecule type" value="Genomic_DNA"/>
</dbReference>
<organism evidence="1 2">
    <name type="scientific">Mycolicibacterium senegalense</name>
    <dbReference type="NCBI Taxonomy" id="1796"/>
    <lineage>
        <taxon>Bacteria</taxon>
        <taxon>Bacillati</taxon>
        <taxon>Actinomycetota</taxon>
        <taxon>Actinomycetes</taxon>
        <taxon>Mycobacteriales</taxon>
        <taxon>Mycobacteriaceae</taxon>
        <taxon>Mycolicibacterium</taxon>
    </lineage>
</organism>
<proteinExistence type="predicted"/>
<evidence type="ECO:0000313" key="1">
    <source>
        <dbReference type="EMBL" id="STZ55113.1"/>
    </source>
</evidence>
<dbReference type="Proteomes" id="UP000254945">
    <property type="component" value="Unassembled WGS sequence"/>
</dbReference>